<dbReference type="SMART" id="SM00538">
    <property type="entry name" value="POP4"/>
    <property type="match status" value="1"/>
</dbReference>
<dbReference type="Gene3D" id="2.30.30.210">
    <property type="entry name" value="Ribonuclease P/MRP, subunit p29"/>
    <property type="match status" value="1"/>
</dbReference>
<organism evidence="7">
    <name type="scientific">uncultured thaumarchaeote Rifle_16ft_4_minimus_1872</name>
    <dbReference type="NCBI Taxonomy" id="1665209"/>
    <lineage>
        <taxon>Archaea</taxon>
        <taxon>Nitrososphaerota</taxon>
        <taxon>environmental samples</taxon>
    </lineage>
</organism>
<keyword evidence="3 6" id="KW-0540">Nuclease</keyword>
<name>A0A0H4TLP3_9ARCH</name>
<evidence type="ECO:0000256" key="3">
    <source>
        <dbReference type="ARBA" id="ARBA00022722"/>
    </source>
</evidence>
<keyword evidence="1 6" id="KW-0963">Cytoplasm</keyword>
<sequence>MNRNVSIVLIGLQANVVENSDPTMKSVVGKIVLETRNTLVLETSEGRKILPKKNAELEFSDAKAAKVDGSAIIGRPEERIAKLV</sequence>
<proteinExistence type="inferred from homology"/>
<dbReference type="InterPro" id="IPR002730">
    <property type="entry name" value="Rpp29/RNP1"/>
</dbReference>
<dbReference type="EC" id="3.1.26.5" evidence="6"/>
<comment type="function">
    <text evidence="6">Part of ribonuclease P, a protein complex that generates mature tRNA molecules by cleaving their 5'-ends.</text>
</comment>
<evidence type="ECO:0000313" key="7">
    <source>
        <dbReference type="EMBL" id="AKQ01459.1"/>
    </source>
</evidence>
<dbReference type="GO" id="GO:0004526">
    <property type="term" value="F:ribonuclease P activity"/>
    <property type="evidence" value="ECO:0007669"/>
    <property type="project" value="UniProtKB-UniRule"/>
</dbReference>
<reference evidence="7" key="1">
    <citation type="journal article" date="2015" name="ISME J.">
        <title>Aquifer environment selects for microbial species cohorts in sediment and groundwater.</title>
        <authorList>
            <person name="Hug L.A."/>
            <person name="Thomas B.C."/>
            <person name="Brown C.T."/>
            <person name="Frischkorn K.R."/>
            <person name="Williams K.H."/>
            <person name="Tringe S.G."/>
            <person name="Banfield J.F."/>
        </authorList>
    </citation>
    <scope>NUCLEOTIDE SEQUENCE</scope>
</reference>
<dbReference type="Pfam" id="PF01868">
    <property type="entry name" value="RNase_P-MRP_p29"/>
    <property type="match status" value="1"/>
</dbReference>
<dbReference type="InterPro" id="IPR023534">
    <property type="entry name" value="Rof/RNase_P-like"/>
</dbReference>
<comment type="subcellular location">
    <subcellularLocation>
        <location evidence="6">Cytoplasm</location>
    </subcellularLocation>
</comment>
<dbReference type="AlphaFoldDB" id="A0A0H4TLP3"/>
<keyword evidence="4 6" id="KW-0255">Endonuclease</keyword>
<evidence type="ECO:0000256" key="4">
    <source>
        <dbReference type="ARBA" id="ARBA00022759"/>
    </source>
</evidence>
<keyword evidence="5 6" id="KW-0378">Hydrolase</keyword>
<comment type="subunit">
    <text evidence="6">Consists of a catalytic RNA component and at least 4-5 protein subunits.</text>
</comment>
<dbReference type="SUPFAM" id="SSF101744">
    <property type="entry name" value="Rof/RNase P subunit-like"/>
    <property type="match status" value="1"/>
</dbReference>
<protein>
    <recommendedName>
        <fullName evidence="6">Ribonuclease P protein component 1</fullName>
        <shortName evidence="6">RNase P component 1</shortName>
        <ecNumber evidence="6">3.1.26.5</ecNumber>
    </recommendedName>
    <alternativeName>
        <fullName evidence="6">Rpp29</fullName>
    </alternativeName>
</protein>
<dbReference type="GO" id="GO:0003723">
    <property type="term" value="F:RNA binding"/>
    <property type="evidence" value="ECO:0007669"/>
    <property type="project" value="InterPro"/>
</dbReference>
<dbReference type="InterPro" id="IPR036980">
    <property type="entry name" value="RNase_P/MRP_Rpp29_sf"/>
</dbReference>
<dbReference type="GO" id="GO:0030677">
    <property type="term" value="C:ribonuclease P complex"/>
    <property type="evidence" value="ECO:0007669"/>
    <property type="project" value="UniProtKB-UniRule"/>
</dbReference>
<evidence type="ECO:0000256" key="6">
    <source>
        <dbReference type="HAMAP-Rule" id="MF_00754"/>
    </source>
</evidence>
<dbReference type="InterPro" id="IPR023538">
    <property type="entry name" value="RNP1"/>
</dbReference>
<dbReference type="HAMAP" id="MF_00754">
    <property type="entry name" value="RNase_P_1"/>
    <property type="match status" value="1"/>
</dbReference>
<evidence type="ECO:0000256" key="1">
    <source>
        <dbReference type="ARBA" id="ARBA00022490"/>
    </source>
</evidence>
<dbReference type="EMBL" id="KT006966">
    <property type="protein sequence ID" value="AKQ01459.1"/>
    <property type="molecule type" value="Genomic_DNA"/>
</dbReference>
<gene>
    <name evidence="6" type="primary">rnp1</name>
</gene>
<comment type="catalytic activity">
    <reaction evidence="6">
        <text>Endonucleolytic cleavage of RNA, removing 5'-extranucleotides from tRNA precursor.</text>
        <dbReference type="EC" id="3.1.26.5"/>
    </reaction>
</comment>
<evidence type="ECO:0000256" key="5">
    <source>
        <dbReference type="ARBA" id="ARBA00022801"/>
    </source>
</evidence>
<keyword evidence="2 6" id="KW-0819">tRNA processing</keyword>
<evidence type="ECO:0000256" key="2">
    <source>
        <dbReference type="ARBA" id="ARBA00022694"/>
    </source>
</evidence>
<accession>A0A0H4TLP3</accession>
<dbReference type="GO" id="GO:0001682">
    <property type="term" value="P:tRNA 5'-leader removal"/>
    <property type="evidence" value="ECO:0007669"/>
    <property type="project" value="UniProtKB-UniRule"/>
</dbReference>
<comment type="similarity">
    <text evidence="6">Belongs to the eukaryotic/archaeal RNase P protein component 1 family.</text>
</comment>
<dbReference type="GO" id="GO:0005737">
    <property type="term" value="C:cytoplasm"/>
    <property type="evidence" value="ECO:0007669"/>
    <property type="project" value="UniProtKB-SubCell"/>
</dbReference>